<dbReference type="AlphaFoldDB" id="A0A8T1R8B6"/>
<proteinExistence type="predicted"/>
<protein>
    <recommendedName>
        <fullName evidence="1">H15 domain-containing protein</fullName>
    </recommendedName>
</protein>
<dbReference type="EMBL" id="CM031811">
    <property type="protein sequence ID" value="KAG6662381.1"/>
    <property type="molecule type" value="Genomic_DNA"/>
</dbReference>
<dbReference type="InterPro" id="IPR005818">
    <property type="entry name" value="Histone_H1/H5_H15"/>
</dbReference>
<dbReference type="GO" id="GO:0003677">
    <property type="term" value="F:DNA binding"/>
    <property type="evidence" value="ECO:0007669"/>
    <property type="project" value="InterPro"/>
</dbReference>
<gene>
    <name evidence="2" type="ORF">CIPAW_03G238200</name>
</gene>
<accession>A0A8T1R8B6</accession>
<feature type="domain" description="H15" evidence="1">
    <location>
        <begin position="10"/>
        <end position="74"/>
    </location>
</feature>
<keyword evidence="3" id="KW-1185">Reference proteome</keyword>
<sequence length="74" mass="8702">MVKHRTTEQKHPNQQVKTKFWMMKEALSGLKEKSGSKPYTIAKYMKERHKALLLAYYQKILGLQLKNLAARHCT</sequence>
<evidence type="ECO:0000259" key="1">
    <source>
        <dbReference type="PROSITE" id="PS51504"/>
    </source>
</evidence>
<dbReference type="Proteomes" id="UP000811609">
    <property type="component" value="Chromosome 3"/>
</dbReference>
<dbReference type="PROSITE" id="PS51504">
    <property type="entry name" value="H15"/>
    <property type="match status" value="1"/>
</dbReference>
<organism evidence="2 3">
    <name type="scientific">Carya illinoinensis</name>
    <name type="common">Pecan</name>
    <dbReference type="NCBI Taxonomy" id="32201"/>
    <lineage>
        <taxon>Eukaryota</taxon>
        <taxon>Viridiplantae</taxon>
        <taxon>Streptophyta</taxon>
        <taxon>Embryophyta</taxon>
        <taxon>Tracheophyta</taxon>
        <taxon>Spermatophyta</taxon>
        <taxon>Magnoliopsida</taxon>
        <taxon>eudicotyledons</taxon>
        <taxon>Gunneridae</taxon>
        <taxon>Pentapetalae</taxon>
        <taxon>rosids</taxon>
        <taxon>fabids</taxon>
        <taxon>Fagales</taxon>
        <taxon>Juglandaceae</taxon>
        <taxon>Carya</taxon>
    </lineage>
</organism>
<evidence type="ECO:0000313" key="3">
    <source>
        <dbReference type="Proteomes" id="UP000811609"/>
    </source>
</evidence>
<dbReference type="GO" id="GO:0000786">
    <property type="term" value="C:nucleosome"/>
    <property type="evidence" value="ECO:0007669"/>
    <property type="project" value="InterPro"/>
</dbReference>
<name>A0A8T1R8B6_CARIL</name>
<evidence type="ECO:0000313" key="2">
    <source>
        <dbReference type="EMBL" id="KAG6662381.1"/>
    </source>
</evidence>
<reference evidence="2" key="1">
    <citation type="submission" date="2020-12" db="EMBL/GenBank/DDBJ databases">
        <title>WGS assembly of Carya illinoinensis cv. Pawnee.</title>
        <authorList>
            <person name="Platts A."/>
            <person name="Shu S."/>
            <person name="Wright S."/>
            <person name="Barry K."/>
            <person name="Edger P."/>
            <person name="Pires J.C."/>
            <person name="Schmutz J."/>
        </authorList>
    </citation>
    <scope>NUCLEOTIDE SEQUENCE</scope>
    <source>
        <tissue evidence="2">Leaf</tissue>
    </source>
</reference>
<dbReference type="Pfam" id="PF00538">
    <property type="entry name" value="Linker_histone"/>
    <property type="match status" value="1"/>
</dbReference>
<dbReference type="GO" id="GO:0006334">
    <property type="term" value="P:nucleosome assembly"/>
    <property type="evidence" value="ECO:0007669"/>
    <property type="project" value="InterPro"/>
</dbReference>
<comment type="caution">
    <text evidence="2">The sequence shown here is derived from an EMBL/GenBank/DDBJ whole genome shotgun (WGS) entry which is preliminary data.</text>
</comment>